<evidence type="ECO:0000256" key="2">
    <source>
        <dbReference type="ARBA" id="ARBA00004496"/>
    </source>
</evidence>
<feature type="compositionally biased region" description="Low complexity" evidence="9">
    <location>
        <begin position="436"/>
        <end position="446"/>
    </location>
</feature>
<dbReference type="InterPro" id="IPR007722">
    <property type="entry name" value="DCP2_BoxA"/>
</dbReference>
<evidence type="ECO:0000256" key="5">
    <source>
        <dbReference type="ARBA" id="ARBA00022723"/>
    </source>
</evidence>
<dbReference type="PANTHER" id="PTHR23114:SF17">
    <property type="entry name" value="M7GPPPN-MRNA HYDROLASE"/>
    <property type="match status" value="1"/>
</dbReference>
<evidence type="ECO:0000256" key="1">
    <source>
        <dbReference type="ARBA" id="ARBA00001936"/>
    </source>
</evidence>
<evidence type="ECO:0000256" key="3">
    <source>
        <dbReference type="ARBA" id="ARBA00005279"/>
    </source>
</evidence>
<comment type="cofactor">
    <cofactor evidence="1">
        <name>Mn(2+)</name>
        <dbReference type="ChEBI" id="CHEBI:29035"/>
    </cofactor>
</comment>
<dbReference type="InterPro" id="IPR044099">
    <property type="entry name" value="Dcp2_NUDIX"/>
</dbReference>
<dbReference type="Gene3D" id="3.90.79.10">
    <property type="entry name" value="Nucleoside Triphosphate Pyrophosphohydrolase"/>
    <property type="match status" value="1"/>
</dbReference>
<dbReference type="Pfam" id="PF00293">
    <property type="entry name" value="NUDIX"/>
    <property type="match status" value="1"/>
</dbReference>
<proteinExistence type="inferred from homology"/>
<dbReference type="InterPro" id="IPR015797">
    <property type="entry name" value="NUDIX_hydrolase-like_dom_sf"/>
</dbReference>
<name>A0ABN8N7U1_9CNID</name>
<keyword evidence="7" id="KW-0694">RNA-binding</keyword>
<dbReference type="EMBL" id="CALNXK010000010">
    <property type="protein sequence ID" value="CAH3042333.1"/>
    <property type="molecule type" value="Genomic_DNA"/>
</dbReference>
<dbReference type="InterPro" id="IPR000086">
    <property type="entry name" value="NUDIX_hydrolase_dom"/>
</dbReference>
<dbReference type="InterPro" id="IPR036189">
    <property type="entry name" value="DCP2_BoxA_sf"/>
</dbReference>
<evidence type="ECO:0000256" key="7">
    <source>
        <dbReference type="ARBA" id="ARBA00022884"/>
    </source>
</evidence>
<dbReference type="Pfam" id="PF05026">
    <property type="entry name" value="DCP2"/>
    <property type="match status" value="1"/>
</dbReference>
<evidence type="ECO:0000313" key="12">
    <source>
        <dbReference type="Proteomes" id="UP001159405"/>
    </source>
</evidence>
<feature type="compositionally biased region" description="Polar residues" evidence="9">
    <location>
        <begin position="263"/>
        <end position="282"/>
    </location>
</feature>
<comment type="subcellular location">
    <subcellularLocation>
        <location evidence="2">Cytoplasm</location>
    </subcellularLocation>
</comment>
<feature type="region of interest" description="Disordered" evidence="9">
    <location>
        <begin position="263"/>
        <end position="284"/>
    </location>
</feature>
<dbReference type="PROSITE" id="PS51462">
    <property type="entry name" value="NUDIX"/>
    <property type="match status" value="1"/>
</dbReference>
<feature type="region of interest" description="Disordered" evidence="9">
    <location>
        <begin position="420"/>
        <end position="462"/>
    </location>
</feature>
<keyword evidence="4" id="KW-0963">Cytoplasm</keyword>
<dbReference type="InterPro" id="IPR020084">
    <property type="entry name" value="NUDIX_hydrolase_CS"/>
</dbReference>
<dbReference type="SMART" id="SM01125">
    <property type="entry name" value="DCP2"/>
    <property type="match status" value="1"/>
</dbReference>
<keyword evidence="12" id="KW-1185">Reference proteome</keyword>
<keyword evidence="5" id="KW-0479">Metal-binding</keyword>
<dbReference type="CDD" id="cd03672">
    <property type="entry name" value="NUDIX_Dcp2p_Nudt20"/>
    <property type="match status" value="1"/>
</dbReference>
<dbReference type="Gene3D" id="1.10.10.1050">
    <property type="entry name" value="Dcp2, box A domain"/>
    <property type="match status" value="1"/>
</dbReference>
<accession>A0ABN8N7U1</accession>
<evidence type="ECO:0000259" key="10">
    <source>
        <dbReference type="PROSITE" id="PS51462"/>
    </source>
</evidence>
<sequence>MASDEVELIESDSPFFPSGSAIPQTILEDLCSRFLINIPEEERKDIVRLCFQIETAHWFYVDFHRQEQPDLPPCGLKDFTNINILLLNLLCVNFPFLNKTGEDIDEVFENWKKYKYSVPVYGAILLNQSLDKCVLVQPFMSRTSWGFPKGKVNKDESAFDCAVREVLEETGFDMSFFADPDAYLEHNFQDHQVRLYIVPGVPEKTVFQAQTRGEIKGIEWFYIGDLPSHKKDTVSRENLGLNPNAFFMVMPFVKGLKKWISATRQQQTNPSSEPNTMESTGNKQLQKLLAKEEQRLEQEQKRAALERRRKQQQDRFQLQHELNHPLRQSHTQQRSKIFKDYQSLKEAELGHRVSPVMKDRDDKPMYKILQRPAEEAVNEKSFNPIQQLLSGKLGYGPITPTQPPTPMGVSTSYEPTHHPYFHPQGIIGISPEHASPRVTPSTPPSSLRHKQRTATPSEHSWEDKEFQFTSPAFLNFKFDRKSILACLPT</sequence>
<keyword evidence="8" id="KW-0464">Manganese</keyword>
<evidence type="ECO:0000256" key="4">
    <source>
        <dbReference type="ARBA" id="ARBA00022490"/>
    </source>
</evidence>
<evidence type="ECO:0000313" key="11">
    <source>
        <dbReference type="EMBL" id="CAH3042333.1"/>
    </source>
</evidence>
<protein>
    <recommendedName>
        <fullName evidence="10">Nudix hydrolase domain-containing protein</fullName>
    </recommendedName>
</protein>
<comment type="similarity">
    <text evidence="3">Belongs to the Nudix hydrolase family. DCP2 subfamily.</text>
</comment>
<dbReference type="PROSITE" id="PS00893">
    <property type="entry name" value="NUDIX_BOX"/>
    <property type="match status" value="1"/>
</dbReference>
<gene>
    <name evidence="11" type="ORF">PLOB_00000880</name>
</gene>
<dbReference type="Proteomes" id="UP001159405">
    <property type="component" value="Unassembled WGS sequence"/>
</dbReference>
<evidence type="ECO:0000256" key="6">
    <source>
        <dbReference type="ARBA" id="ARBA00022801"/>
    </source>
</evidence>
<evidence type="ECO:0000256" key="9">
    <source>
        <dbReference type="SAM" id="MobiDB-lite"/>
    </source>
</evidence>
<feature type="domain" description="Nudix hydrolase" evidence="10">
    <location>
        <begin position="116"/>
        <end position="246"/>
    </location>
</feature>
<comment type="caution">
    <text evidence="11">The sequence shown here is derived from an EMBL/GenBank/DDBJ whole genome shotgun (WGS) entry which is preliminary data.</text>
</comment>
<dbReference type="SUPFAM" id="SSF55811">
    <property type="entry name" value="Nudix"/>
    <property type="match status" value="1"/>
</dbReference>
<keyword evidence="6" id="KW-0378">Hydrolase</keyword>
<dbReference type="PANTHER" id="PTHR23114">
    <property type="entry name" value="M7GPPPN-MRNA HYDROLASE"/>
    <property type="match status" value="1"/>
</dbReference>
<evidence type="ECO:0000256" key="8">
    <source>
        <dbReference type="ARBA" id="ARBA00023211"/>
    </source>
</evidence>
<dbReference type="SUPFAM" id="SSF140586">
    <property type="entry name" value="Dcp2 domain-like"/>
    <property type="match status" value="1"/>
</dbReference>
<reference evidence="11 12" key="1">
    <citation type="submission" date="2022-05" db="EMBL/GenBank/DDBJ databases">
        <authorList>
            <consortium name="Genoscope - CEA"/>
            <person name="William W."/>
        </authorList>
    </citation>
    <scope>NUCLEOTIDE SEQUENCE [LARGE SCALE GENOMIC DNA]</scope>
</reference>
<organism evidence="11 12">
    <name type="scientific">Porites lobata</name>
    <dbReference type="NCBI Taxonomy" id="104759"/>
    <lineage>
        <taxon>Eukaryota</taxon>
        <taxon>Metazoa</taxon>
        <taxon>Cnidaria</taxon>
        <taxon>Anthozoa</taxon>
        <taxon>Hexacorallia</taxon>
        <taxon>Scleractinia</taxon>
        <taxon>Fungiina</taxon>
        <taxon>Poritidae</taxon>
        <taxon>Porites</taxon>
    </lineage>
</organism>